<dbReference type="Proteomes" id="UP000829756">
    <property type="component" value="Chromosome"/>
</dbReference>
<dbReference type="EMBL" id="CP091507">
    <property type="protein sequence ID" value="UOO79042.1"/>
    <property type="molecule type" value="Genomic_DNA"/>
</dbReference>
<dbReference type="PANTHER" id="PTHR36849:SF1">
    <property type="entry name" value="CYTOPLASMIC PROTEIN"/>
    <property type="match status" value="1"/>
</dbReference>
<dbReference type="InterPro" id="IPR052552">
    <property type="entry name" value="YeaO-like"/>
</dbReference>
<dbReference type="PANTHER" id="PTHR36849">
    <property type="entry name" value="CYTOPLASMIC PROTEIN-RELATED"/>
    <property type="match status" value="1"/>
</dbReference>
<evidence type="ECO:0000313" key="1">
    <source>
        <dbReference type="EMBL" id="UOO79042.1"/>
    </source>
</evidence>
<proteinExistence type="predicted"/>
<dbReference type="KEGG" id="usu:LVJ78_10145"/>
<sequence length="103" mass="11697">MFVDRLYPRGIPKARMAGVLWLKDITPSAALREWYHADVQAHFDEFTQRSWEELHGQTEQAAIGRLKTLAQQHDVLLLTAVKNPAQSHVSILLDYLGEPFTAA</sequence>
<reference evidence="1" key="1">
    <citation type="submission" date="2021-12" db="EMBL/GenBank/DDBJ databases">
        <authorList>
            <person name="Veyrier F.J."/>
        </authorList>
    </citation>
    <scope>NUCLEOTIDE SEQUENCE</scope>
    <source>
        <strain evidence="1">1258/02</strain>
    </source>
</reference>
<accession>A0AAE9GSZ6</accession>
<dbReference type="RefSeq" id="WP_243650321.1">
    <property type="nucleotide sequence ID" value="NZ_CP091507.1"/>
</dbReference>
<evidence type="ECO:0000313" key="2">
    <source>
        <dbReference type="Proteomes" id="UP000829756"/>
    </source>
</evidence>
<name>A0AAE9GSZ6_9NEIS</name>
<gene>
    <name evidence="1" type="ORF">LVJ78_10145</name>
</gene>
<dbReference type="AlphaFoldDB" id="A0AAE9GSZ6"/>
<protein>
    <submittedName>
        <fullName evidence="1">DUF488 family protein</fullName>
    </submittedName>
</protein>
<dbReference type="Pfam" id="PF22752">
    <property type="entry name" value="DUF488-N3i"/>
    <property type="match status" value="1"/>
</dbReference>
<reference evidence="1" key="2">
    <citation type="journal article" date="2022" name="Res Sq">
        <title>Evolution of multicellular longitudinally dividing oral cavity symbionts (Neisseriaceae).</title>
        <authorList>
            <person name="Nyongesa S."/>
            <person name="Weber P."/>
            <person name="Bernet E."/>
            <person name="Pullido F."/>
            <person name="Nieckarz M."/>
            <person name="Delaby M."/>
            <person name="Nieves C."/>
            <person name="Viehboeck T."/>
            <person name="Krause N."/>
            <person name="Rivera-Millot A."/>
            <person name="Nakamura A."/>
            <person name="Vischer N."/>
            <person name="VanNieuwenhze M."/>
            <person name="Brun Y."/>
            <person name="Cava F."/>
            <person name="Bulgheresi S."/>
            <person name="Veyrier F."/>
        </authorList>
    </citation>
    <scope>NUCLEOTIDE SEQUENCE</scope>
    <source>
        <strain evidence="1">1258/02</strain>
    </source>
</reference>
<organism evidence="1 2">
    <name type="scientific">Uruburuella suis</name>
    <dbReference type="NCBI Taxonomy" id="252130"/>
    <lineage>
        <taxon>Bacteria</taxon>
        <taxon>Pseudomonadati</taxon>
        <taxon>Pseudomonadota</taxon>
        <taxon>Betaproteobacteria</taxon>
        <taxon>Neisseriales</taxon>
        <taxon>Neisseriaceae</taxon>
        <taxon>Uruburuella</taxon>
    </lineage>
</organism>